<dbReference type="InterPro" id="IPR028082">
    <property type="entry name" value="Peripla_BP_I"/>
</dbReference>
<organism evidence="1 2">
    <name type="scientific">Vagococcus humatus</name>
    <dbReference type="NCBI Taxonomy" id="1889241"/>
    <lineage>
        <taxon>Bacteria</taxon>
        <taxon>Bacillati</taxon>
        <taxon>Bacillota</taxon>
        <taxon>Bacilli</taxon>
        <taxon>Lactobacillales</taxon>
        <taxon>Enterococcaceae</taxon>
        <taxon>Vagococcus</taxon>
    </lineage>
</organism>
<evidence type="ECO:0000313" key="2">
    <source>
        <dbReference type="Proteomes" id="UP000277864"/>
    </source>
</evidence>
<dbReference type="EMBL" id="PXZH01000007">
    <property type="protein sequence ID" value="RST88617.1"/>
    <property type="molecule type" value="Genomic_DNA"/>
</dbReference>
<gene>
    <name evidence="1" type="ORF">C7P63_09520</name>
</gene>
<protein>
    <submittedName>
        <fullName evidence="1">ABC transporter substrate-binding protein</fullName>
    </submittedName>
</protein>
<dbReference type="SUPFAM" id="SSF53822">
    <property type="entry name" value="Periplasmic binding protein-like I"/>
    <property type="match status" value="1"/>
</dbReference>
<accession>A0A3R9YW64</accession>
<dbReference type="CDD" id="cd06325">
    <property type="entry name" value="PBP1_ABC_unchar_transporter"/>
    <property type="match status" value="1"/>
</dbReference>
<dbReference type="InterPro" id="IPR007487">
    <property type="entry name" value="ABC_transpt-TYRBP-like"/>
</dbReference>
<dbReference type="Proteomes" id="UP000277864">
    <property type="component" value="Unassembled WGS sequence"/>
</dbReference>
<sequence length="323" mass="35706">MKKRNRWLIYLFGCLSLMISIGLATHLTKEKAKNYYTVGVLQLVQHPSLDAAYHGFKDRLETTQQLDKPVHIVFQNGQGNQDNLKNMSEKLIRDKPNLLLGIGTPSAISLLNETKQLPILVTAVTDLTSLHLIHSNQHPGGNLTGTSDMVPITDQITLLLKLLQGKKHVGILYNAGEENSVIQVNLAKQFLEKQHCQVSLLTATSTNDVQQVTESLAKKVDGLYIPTDNIFASAMPIVGQVAQKYQLPVVTGSIDMAKEGGTATYGIDYYSLGQQTADMAINLLKQKKQPATYPVETSNHLTLYLNHDKLNQLNIPLESIQVN</sequence>
<dbReference type="RefSeq" id="WP_125943923.1">
    <property type="nucleotide sequence ID" value="NZ_PXZH01000007.1"/>
</dbReference>
<dbReference type="AlphaFoldDB" id="A0A3R9YW64"/>
<dbReference type="PANTHER" id="PTHR35271">
    <property type="entry name" value="ABC TRANSPORTER, SUBSTRATE-BINDING LIPOPROTEIN-RELATED"/>
    <property type="match status" value="1"/>
</dbReference>
<dbReference type="PANTHER" id="PTHR35271:SF1">
    <property type="entry name" value="ABC TRANSPORTER, SUBSTRATE-BINDING LIPOPROTEIN"/>
    <property type="match status" value="1"/>
</dbReference>
<proteinExistence type="predicted"/>
<reference evidence="1 2" key="1">
    <citation type="submission" date="2018-03" db="EMBL/GenBank/DDBJ databases">
        <authorList>
            <person name="Gulvik C.A."/>
        </authorList>
    </citation>
    <scope>NUCLEOTIDE SEQUENCE [LARGE SCALE GENOMIC DNA]</scope>
    <source>
        <strain evidence="1 2">JCM 31581</strain>
    </source>
</reference>
<dbReference type="Gene3D" id="3.40.50.2300">
    <property type="match status" value="2"/>
</dbReference>
<name>A0A3R9YW64_9ENTE</name>
<dbReference type="OrthoDB" id="9776955at2"/>
<evidence type="ECO:0000313" key="1">
    <source>
        <dbReference type="EMBL" id="RST88617.1"/>
    </source>
</evidence>
<dbReference type="Pfam" id="PF04392">
    <property type="entry name" value="ABC_sub_bind"/>
    <property type="match status" value="1"/>
</dbReference>
<comment type="caution">
    <text evidence="1">The sequence shown here is derived from an EMBL/GenBank/DDBJ whole genome shotgun (WGS) entry which is preliminary data.</text>
</comment>
<keyword evidence="2" id="KW-1185">Reference proteome</keyword>